<reference evidence="1 2" key="1">
    <citation type="submission" date="2024-10" db="EMBL/GenBank/DDBJ databases">
        <title>The Natural Products Discovery Center: Release of the First 8490 Sequenced Strains for Exploring Actinobacteria Biosynthetic Diversity.</title>
        <authorList>
            <person name="Kalkreuter E."/>
            <person name="Kautsar S.A."/>
            <person name="Yang D."/>
            <person name="Bader C.D."/>
            <person name="Teijaro C.N."/>
            <person name="Fluegel L."/>
            <person name="Davis C.M."/>
            <person name="Simpson J.R."/>
            <person name="Lauterbach L."/>
            <person name="Steele A.D."/>
            <person name="Gui C."/>
            <person name="Meng S."/>
            <person name="Li G."/>
            <person name="Viehrig K."/>
            <person name="Ye F."/>
            <person name="Su P."/>
            <person name="Kiefer A.F."/>
            <person name="Nichols A."/>
            <person name="Cepeda A.J."/>
            <person name="Yan W."/>
            <person name="Fan B."/>
            <person name="Jiang Y."/>
            <person name="Adhikari A."/>
            <person name="Zheng C.-J."/>
            <person name="Schuster L."/>
            <person name="Cowan T.M."/>
            <person name="Smanski M.J."/>
            <person name="Chevrette M.G."/>
            <person name="De Carvalho L.P.S."/>
            <person name="Shen B."/>
        </authorList>
    </citation>
    <scope>NUCLEOTIDE SEQUENCE [LARGE SCALE GENOMIC DNA]</scope>
    <source>
        <strain evidence="1 2">NPDC087045</strain>
    </source>
</reference>
<proteinExistence type="predicted"/>
<dbReference type="RefSeq" id="WP_402703634.1">
    <property type="nucleotide sequence ID" value="NZ_JBIUZV010000023.1"/>
</dbReference>
<protein>
    <submittedName>
        <fullName evidence="1">Uncharacterized protein</fullName>
    </submittedName>
</protein>
<dbReference type="EMBL" id="JBIUZV010000023">
    <property type="protein sequence ID" value="MFJ3048540.1"/>
    <property type="molecule type" value="Genomic_DNA"/>
</dbReference>
<keyword evidence="2" id="KW-1185">Reference proteome</keyword>
<gene>
    <name evidence="1" type="ORF">ACIPEN_22120</name>
</gene>
<name>A0ABW8F5F7_9BURK</name>
<sequence length="169" mass="19718">MIMRDRSVALTPAEMEAGKKVLTEVLRGIDEKNHKRWRRVVNTWFELEEGEITTVDTRHPRSGPFHRFHMALEQAVFNGQERFRDFDRFRDWLKIGASHVEWVPGAKGGIVPLPKSISYAELEEQEMRELHEKMMEFLHGDHAAPYLWKHLDAEEAGTMMSSILSGFEK</sequence>
<organism evidence="1 2">
    <name type="scientific">Herbaspirillum chlorophenolicum</name>
    <dbReference type="NCBI Taxonomy" id="211589"/>
    <lineage>
        <taxon>Bacteria</taxon>
        <taxon>Pseudomonadati</taxon>
        <taxon>Pseudomonadota</taxon>
        <taxon>Betaproteobacteria</taxon>
        <taxon>Burkholderiales</taxon>
        <taxon>Oxalobacteraceae</taxon>
        <taxon>Herbaspirillum</taxon>
    </lineage>
</organism>
<accession>A0ABW8F5F7</accession>
<evidence type="ECO:0000313" key="1">
    <source>
        <dbReference type="EMBL" id="MFJ3048540.1"/>
    </source>
</evidence>
<dbReference type="Proteomes" id="UP001617427">
    <property type="component" value="Unassembled WGS sequence"/>
</dbReference>
<comment type="caution">
    <text evidence="1">The sequence shown here is derived from an EMBL/GenBank/DDBJ whole genome shotgun (WGS) entry which is preliminary data.</text>
</comment>
<evidence type="ECO:0000313" key="2">
    <source>
        <dbReference type="Proteomes" id="UP001617427"/>
    </source>
</evidence>